<comment type="caution">
    <text evidence="1">The sequence shown here is derived from an EMBL/GenBank/DDBJ whole genome shotgun (WGS) entry which is preliminary data.</text>
</comment>
<dbReference type="InterPro" id="IPR049537">
    <property type="entry name" value="RelB-like"/>
</dbReference>
<organism evidence="1 2">
    <name type="scientific">Microcystis aeruginosa Ma_MB_S_20031200_S102</name>
    <dbReference type="NCBI Taxonomy" id="2486254"/>
    <lineage>
        <taxon>Bacteria</taxon>
        <taxon>Bacillati</taxon>
        <taxon>Cyanobacteriota</taxon>
        <taxon>Cyanophyceae</taxon>
        <taxon>Oscillatoriophycideae</taxon>
        <taxon>Chroococcales</taxon>
        <taxon>Microcystaceae</taxon>
        <taxon>Microcystis</taxon>
    </lineage>
</organism>
<gene>
    <name evidence="1" type="ORF">EWV92_08685</name>
</gene>
<dbReference type="Pfam" id="PF18506">
    <property type="entry name" value="RelB-like"/>
    <property type="match status" value="1"/>
</dbReference>
<dbReference type="AlphaFoldDB" id="A0A552EUS9"/>
<name>A0A552EUS9_MICAE</name>
<sequence length="65" mass="7628">MPLKQKYITDEQGNQIGILLDIEEYRKLLEDSEELNAIRAYDLAISEEEEIPFEEAITKIENSRQ</sequence>
<evidence type="ECO:0000313" key="1">
    <source>
        <dbReference type="EMBL" id="TRU38215.1"/>
    </source>
</evidence>
<proteinExistence type="predicted"/>
<evidence type="ECO:0000313" key="2">
    <source>
        <dbReference type="Proteomes" id="UP000317708"/>
    </source>
</evidence>
<protein>
    <recommendedName>
        <fullName evidence="3">Prevent-host-death protein</fullName>
    </recommendedName>
</protein>
<evidence type="ECO:0008006" key="3">
    <source>
        <dbReference type="Google" id="ProtNLM"/>
    </source>
</evidence>
<accession>A0A552EUS9</accession>
<dbReference type="Proteomes" id="UP000317708">
    <property type="component" value="Unassembled WGS sequence"/>
</dbReference>
<reference evidence="1 2" key="1">
    <citation type="submission" date="2019-01" db="EMBL/GenBank/DDBJ databases">
        <title>Coherence of Microcystis species and biogeography revealed through population genomics.</title>
        <authorList>
            <person name="Perez-Carrascal O.M."/>
            <person name="Terrat Y."/>
            <person name="Giani A."/>
            <person name="Fortin N."/>
            <person name="Tromas N."/>
            <person name="Shapiro B.J."/>
        </authorList>
    </citation>
    <scope>NUCLEOTIDE SEQUENCE [LARGE SCALE GENOMIC DNA]</scope>
    <source>
        <strain evidence="1">Ma_MB_S_20031200_S102</strain>
    </source>
</reference>
<dbReference type="EMBL" id="SFBI01000082">
    <property type="protein sequence ID" value="TRU38215.1"/>
    <property type="molecule type" value="Genomic_DNA"/>
</dbReference>